<evidence type="ECO:0000256" key="1">
    <source>
        <dbReference type="ARBA" id="ARBA00022723"/>
    </source>
</evidence>
<dbReference type="InterPro" id="IPR011011">
    <property type="entry name" value="Znf_FYVE_PHD"/>
</dbReference>
<proteinExistence type="predicted"/>
<keyword evidence="5" id="KW-0812">Transmembrane</keyword>
<evidence type="ECO:0000259" key="6">
    <source>
        <dbReference type="Pfam" id="PF01363"/>
    </source>
</evidence>
<dbReference type="Pfam" id="PF01363">
    <property type="entry name" value="FYVE"/>
    <property type="match status" value="1"/>
</dbReference>
<keyword evidence="5" id="KW-0472">Membrane</keyword>
<dbReference type="GO" id="GO:0008270">
    <property type="term" value="F:zinc ion binding"/>
    <property type="evidence" value="ECO:0007669"/>
    <property type="project" value="UniProtKB-KW"/>
</dbReference>
<keyword evidence="1" id="KW-0479">Metal-binding</keyword>
<protein>
    <recommendedName>
        <fullName evidence="6">FYVE zinc finger domain-containing protein</fullName>
    </recommendedName>
</protein>
<evidence type="ECO:0000313" key="8">
    <source>
        <dbReference type="Proteomes" id="UP001162060"/>
    </source>
</evidence>
<accession>A0AAV1TVB8</accession>
<reference evidence="7" key="1">
    <citation type="submission" date="2024-01" db="EMBL/GenBank/DDBJ databases">
        <authorList>
            <person name="Webb A."/>
        </authorList>
    </citation>
    <scope>NUCLEOTIDE SEQUENCE</scope>
    <source>
        <strain evidence="7">Pm1</strain>
    </source>
</reference>
<organism evidence="7 8">
    <name type="scientific">Peronospora matthiolae</name>
    <dbReference type="NCBI Taxonomy" id="2874970"/>
    <lineage>
        <taxon>Eukaryota</taxon>
        <taxon>Sar</taxon>
        <taxon>Stramenopiles</taxon>
        <taxon>Oomycota</taxon>
        <taxon>Peronosporomycetes</taxon>
        <taxon>Peronosporales</taxon>
        <taxon>Peronosporaceae</taxon>
        <taxon>Peronospora</taxon>
    </lineage>
</organism>
<evidence type="ECO:0000313" key="7">
    <source>
        <dbReference type="EMBL" id="CAK7926210.1"/>
    </source>
</evidence>
<keyword evidence="2" id="KW-0863">Zinc-finger</keyword>
<dbReference type="InterPro" id="IPR000306">
    <property type="entry name" value="Znf_FYVE"/>
</dbReference>
<dbReference type="Proteomes" id="UP001162060">
    <property type="component" value="Unassembled WGS sequence"/>
</dbReference>
<dbReference type="AlphaFoldDB" id="A0AAV1TVB8"/>
<keyword evidence="5" id="KW-1133">Transmembrane helix</keyword>
<feature type="transmembrane region" description="Helical" evidence="5">
    <location>
        <begin position="188"/>
        <end position="210"/>
    </location>
</feature>
<gene>
    <name evidence="7" type="ORF">PM001_LOCUS11360</name>
</gene>
<evidence type="ECO:0000256" key="2">
    <source>
        <dbReference type="ARBA" id="ARBA00022771"/>
    </source>
</evidence>
<evidence type="ECO:0000256" key="3">
    <source>
        <dbReference type="ARBA" id="ARBA00022833"/>
    </source>
</evidence>
<name>A0AAV1TVB8_9STRA</name>
<feature type="region of interest" description="Disordered" evidence="4">
    <location>
        <begin position="84"/>
        <end position="117"/>
    </location>
</feature>
<dbReference type="EMBL" id="CAKLBY020000097">
    <property type="protein sequence ID" value="CAK7926210.1"/>
    <property type="molecule type" value="Genomic_DNA"/>
</dbReference>
<evidence type="ECO:0000256" key="4">
    <source>
        <dbReference type="SAM" id="MobiDB-lite"/>
    </source>
</evidence>
<evidence type="ECO:0000256" key="5">
    <source>
        <dbReference type="SAM" id="Phobius"/>
    </source>
</evidence>
<dbReference type="Gene3D" id="3.30.40.10">
    <property type="entry name" value="Zinc/RING finger domain, C3HC4 (zinc finger)"/>
    <property type="match status" value="1"/>
</dbReference>
<sequence length="214" mass="23995">MNSPSACDACGKKFKVFVIKKKCKHCSDVVCKACLAVHLELKHTRVKRSPRDLRQRASFEMFDLIDDNERERPQSLSAMDAVDSELEDANPDGVKDEDASGAKREEDGDVDDVEESKTVRMTTLSRQSLTEEKKTCYRELQLIQEAVAEWTIKEMRIKQEMRRVEEGGYRVAIALAFSKMCGGEEPCLAVTVGYAVAATVGIWTLFGLLFSGFV</sequence>
<dbReference type="SUPFAM" id="SSF57903">
    <property type="entry name" value="FYVE/PHD zinc finger"/>
    <property type="match status" value="1"/>
</dbReference>
<keyword evidence="3" id="KW-0862">Zinc</keyword>
<dbReference type="InterPro" id="IPR013083">
    <property type="entry name" value="Znf_RING/FYVE/PHD"/>
</dbReference>
<comment type="caution">
    <text evidence="7">The sequence shown here is derived from an EMBL/GenBank/DDBJ whole genome shotgun (WGS) entry which is preliminary data.</text>
</comment>
<feature type="compositionally biased region" description="Basic and acidic residues" evidence="4">
    <location>
        <begin position="93"/>
        <end position="106"/>
    </location>
</feature>
<feature type="domain" description="FYVE zinc finger" evidence="6">
    <location>
        <begin position="5"/>
        <end position="43"/>
    </location>
</feature>